<evidence type="ECO:0000256" key="2">
    <source>
        <dbReference type="ARBA" id="ARBA00007453"/>
    </source>
</evidence>
<dbReference type="InterPro" id="IPR011047">
    <property type="entry name" value="Quinoprotein_ADH-like_sf"/>
</dbReference>
<keyword evidence="9" id="KW-1185">Reference proteome</keyword>
<comment type="similarity">
    <text evidence="2">Belongs to the DDB1 family.</text>
</comment>
<keyword evidence="4" id="KW-0539">Nucleus</keyword>
<dbReference type="InterPro" id="IPR058543">
    <property type="entry name" value="Beta-prop_RSE1/DDB1/CPSF1_2nd"/>
</dbReference>
<proteinExistence type="inferred from homology"/>
<organism evidence="8 9">
    <name type="scientific">Dothidotthia symphoricarpi CBS 119687</name>
    <dbReference type="NCBI Taxonomy" id="1392245"/>
    <lineage>
        <taxon>Eukaryota</taxon>
        <taxon>Fungi</taxon>
        <taxon>Dikarya</taxon>
        <taxon>Ascomycota</taxon>
        <taxon>Pezizomycotina</taxon>
        <taxon>Dothideomycetes</taxon>
        <taxon>Pleosporomycetidae</taxon>
        <taxon>Pleosporales</taxon>
        <taxon>Dothidotthiaceae</taxon>
        <taxon>Dothidotthia</taxon>
    </lineage>
</organism>
<dbReference type="Proteomes" id="UP000799771">
    <property type="component" value="Unassembled WGS sequence"/>
</dbReference>
<dbReference type="RefSeq" id="XP_033523892.1">
    <property type="nucleotide sequence ID" value="XM_033672903.1"/>
</dbReference>
<feature type="domain" description="RSE1/DDB1/CPSF1 first beta-propeller" evidence="6">
    <location>
        <begin position="12"/>
        <end position="356"/>
    </location>
</feature>
<feature type="domain" description="RSE1/DDB1/CPSF1 second beta-propeller" evidence="7">
    <location>
        <begin position="411"/>
        <end position="718"/>
    </location>
</feature>
<dbReference type="GO" id="GO:0003676">
    <property type="term" value="F:nucleic acid binding"/>
    <property type="evidence" value="ECO:0007669"/>
    <property type="project" value="InterPro"/>
</dbReference>
<evidence type="ECO:0000256" key="1">
    <source>
        <dbReference type="ARBA" id="ARBA00004123"/>
    </source>
</evidence>
<name>A0A6A6ADZ1_9PLEO</name>
<dbReference type="GO" id="GO:0005634">
    <property type="term" value="C:nucleus"/>
    <property type="evidence" value="ECO:0007669"/>
    <property type="project" value="UniProtKB-SubCell"/>
</dbReference>
<evidence type="ECO:0000259" key="5">
    <source>
        <dbReference type="Pfam" id="PF03178"/>
    </source>
</evidence>
<dbReference type="FunFam" id="2.130.10.10:FF:000629">
    <property type="entry name" value="UV-damaged DNA binding protein"/>
    <property type="match status" value="1"/>
</dbReference>
<feature type="domain" description="RSE1/DDB1/CPSF1 C-terminal" evidence="5">
    <location>
        <begin position="767"/>
        <end position="1086"/>
    </location>
</feature>
<dbReference type="AlphaFoldDB" id="A0A6A6ADZ1"/>
<dbReference type="EMBL" id="ML977506">
    <property type="protein sequence ID" value="KAF2129503.1"/>
    <property type="molecule type" value="Genomic_DNA"/>
</dbReference>
<dbReference type="InterPro" id="IPR004871">
    <property type="entry name" value="RSE1/DDB1/CPSF1_C"/>
</dbReference>
<evidence type="ECO:0000256" key="3">
    <source>
        <dbReference type="ARBA" id="ARBA00014577"/>
    </source>
</evidence>
<dbReference type="OrthoDB" id="433457at2759"/>
<evidence type="ECO:0000313" key="8">
    <source>
        <dbReference type="EMBL" id="KAF2129503.1"/>
    </source>
</evidence>
<evidence type="ECO:0000256" key="4">
    <source>
        <dbReference type="ARBA" id="ARBA00023242"/>
    </source>
</evidence>
<dbReference type="Gene3D" id="2.130.10.10">
    <property type="entry name" value="YVTN repeat-like/Quinoprotein amine dehydrogenase"/>
    <property type="match status" value="3"/>
</dbReference>
<dbReference type="InterPro" id="IPR050358">
    <property type="entry name" value="RSE1/DDB1/CFT1"/>
</dbReference>
<dbReference type="Pfam" id="PF23726">
    <property type="entry name" value="Beta-prop_RSE1_2nd"/>
    <property type="match status" value="1"/>
</dbReference>
<reference evidence="8" key="1">
    <citation type="journal article" date="2020" name="Stud. Mycol.">
        <title>101 Dothideomycetes genomes: a test case for predicting lifestyles and emergence of pathogens.</title>
        <authorList>
            <person name="Haridas S."/>
            <person name="Albert R."/>
            <person name="Binder M."/>
            <person name="Bloem J."/>
            <person name="Labutti K."/>
            <person name="Salamov A."/>
            <person name="Andreopoulos B."/>
            <person name="Baker S."/>
            <person name="Barry K."/>
            <person name="Bills G."/>
            <person name="Bluhm B."/>
            <person name="Cannon C."/>
            <person name="Castanera R."/>
            <person name="Culley D."/>
            <person name="Daum C."/>
            <person name="Ezra D."/>
            <person name="Gonzalez J."/>
            <person name="Henrissat B."/>
            <person name="Kuo A."/>
            <person name="Liang C."/>
            <person name="Lipzen A."/>
            <person name="Lutzoni F."/>
            <person name="Magnuson J."/>
            <person name="Mondo S."/>
            <person name="Nolan M."/>
            <person name="Ohm R."/>
            <person name="Pangilinan J."/>
            <person name="Park H.-J."/>
            <person name="Ramirez L."/>
            <person name="Alfaro M."/>
            <person name="Sun H."/>
            <person name="Tritt A."/>
            <person name="Yoshinaga Y."/>
            <person name="Zwiers L.-H."/>
            <person name="Turgeon B."/>
            <person name="Goodwin S."/>
            <person name="Spatafora J."/>
            <person name="Crous P."/>
            <person name="Grigoriev I."/>
        </authorList>
    </citation>
    <scope>NUCLEOTIDE SEQUENCE</scope>
    <source>
        <strain evidence="8">CBS 119687</strain>
    </source>
</reference>
<dbReference type="Gene3D" id="1.10.150.910">
    <property type="match status" value="1"/>
</dbReference>
<sequence>MAYIAPIHRPSSVRHALKLNFLTSDEDCLVVAKANRLEFYTQNADGLALQHSKAIYGKVTMLQKLRPALSSTDHLFVGTDRFMYFTLSWNAEKKQLQTEKSFASVADNAARESQTGERCHVDPTGRFMTVEVYEGIITVIPLVQRGKKRKQEADIAHLGEPQPVRLSEMFVRSSAFLRPKSHDDKPKLALLYEDTHSQVKLKVRELSFAGGDSVEIEEGENCRADLELGSSHLIPLEEPSSGLIVIGETSIGYYDHETGDLQTEPLDEATIFVAWERIDAQRFVLADDYGRLYLFMLTLDGDNRVQSWKLDVIGQTSRASVLIYLDAGYVFVGSHQGDSQVIRIEEKAMEVVQTFSNIAPVLDFTIMDMGNRSGEGQTNEYSSGQARIVTGSGAYQDGSLRSVRSGVGLEDLGVLGEMEHVSGLFSLRSNASVDNDDTLLITFIDETRVFRFDPEGEVEEVEQWASLMVDETTLAAANISQGRILQITDKRARICDLEDGFMVSEWVPTGGQTITAASTNDSHILVSLGGVAVVSLSLDDGLRVVKEKTFGVESQVACVALPPGSSPICFVGFWKNSQLAICSLDTLETIKTVQVSEDSVPRSLLLTQIFPEQPPTLFVALADGNVVTYSFDPSGIELSGRKSIVLGTREATFRALPRGDGLYNVFATCEHPSLIYASEGRLVYSAVTAEKATTVCPFNAEAYPGSVAIATSGDLRIALVDTERTTHVQTLKFDETVRRIAYSSSLKAFGLGTIKRILKGGEEILMSHFKLVDEIQFKELDTYPLNEEELIECVIRCKLPDGSGSTAERFVVGTAYLDDQNTAAERGRILILEVTPDRQLKLVTELAVKGGCRCLAICEGKIVAALIKTIVVYDVEFKTQSKPDLVKTATFRCSTAPIDITVNGSCITIADLMKSLVIIEYQKGDAEQLDKLVEVARHYQVTWATAVAEVDENTYLESDAEGNLIVLYRDPNGVTDEDKKRLHMSSEMLLGEMVNRIRRIDVATAADAAVIPRAFMGTVEGSIYLFGLISPDYQNLLMTLQANLGTLVVAPGDVDFAKYRAYKTQVREEDEPTRFVDGELIERFLDIDEELQKKACEGLGVDVESVKGLVEGLRRLH</sequence>
<dbReference type="Pfam" id="PF10433">
    <property type="entry name" value="Beta-prop_RSE1_1st"/>
    <property type="match status" value="1"/>
</dbReference>
<evidence type="ECO:0000313" key="9">
    <source>
        <dbReference type="Proteomes" id="UP000799771"/>
    </source>
</evidence>
<dbReference type="Pfam" id="PF03178">
    <property type="entry name" value="CPSF_A"/>
    <property type="match status" value="1"/>
</dbReference>
<dbReference type="FunFam" id="2.130.10.10:FF:000592">
    <property type="entry name" value="UV-damaged DNA binding protein"/>
    <property type="match status" value="1"/>
</dbReference>
<dbReference type="InterPro" id="IPR018846">
    <property type="entry name" value="Beta-prop_RSE1/DDB1/CPSF1_1st"/>
</dbReference>
<dbReference type="InterPro" id="IPR015943">
    <property type="entry name" value="WD40/YVTN_repeat-like_dom_sf"/>
</dbReference>
<dbReference type="GeneID" id="54413335"/>
<accession>A0A6A6ADZ1</accession>
<comment type="subcellular location">
    <subcellularLocation>
        <location evidence="1">Nucleus</location>
    </subcellularLocation>
</comment>
<dbReference type="PANTHER" id="PTHR10644">
    <property type="entry name" value="DNA REPAIR/RNA PROCESSING CPSF FAMILY"/>
    <property type="match status" value="1"/>
</dbReference>
<dbReference type="SUPFAM" id="SSF50998">
    <property type="entry name" value="Quinoprotein alcohol dehydrogenase-like"/>
    <property type="match status" value="1"/>
</dbReference>
<gene>
    <name evidence="8" type="ORF">P153DRAFT_431447</name>
</gene>
<protein>
    <recommendedName>
        <fullName evidence="3">DNA damage-binding protein 1</fullName>
    </recommendedName>
</protein>
<evidence type="ECO:0000259" key="6">
    <source>
        <dbReference type="Pfam" id="PF10433"/>
    </source>
</evidence>
<evidence type="ECO:0000259" key="7">
    <source>
        <dbReference type="Pfam" id="PF23726"/>
    </source>
</evidence>